<keyword evidence="7 16" id="KW-0547">Nucleotide-binding</keyword>
<evidence type="ECO:0000256" key="1">
    <source>
        <dbReference type="ARBA" id="ARBA00004123"/>
    </source>
</evidence>
<evidence type="ECO:0000256" key="14">
    <source>
        <dbReference type="ARBA" id="ARBA00049280"/>
    </source>
</evidence>
<feature type="binding site" evidence="16">
    <location>
        <position position="54"/>
    </location>
    <ligand>
        <name>ATP</name>
        <dbReference type="ChEBI" id="CHEBI:30616"/>
    </ligand>
</feature>
<keyword evidence="6" id="KW-0808">Transferase</keyword>
<dbReference type="GO" id="GO:0030447">
    <property type="term" value="P:filamentous growth"/>
    <property type="evidence" value="ECO:0007669"/>
    <property type="project" value="UniProtKB-ARBA"/>
</dbReference>
<gene>
    <name evidence="19" type="ORF">DAPK24_006900</name>
</gene>
<evidence type="ECO:0000256" key="5">
    <source>
        <dbReference type="ARBA" id="ARBA00022527"/>
    </source>
</evidence>
<evidence type="ECO:0000256" key="3">
    <source>
        <dbReference type="ARBA" id="ARBA00012409"/>
    </source>
</evidence>
<evidence type="ECO:0000256" key="15">
    <source>
        <dbReference type="ARBA" id="ARBA00073250"/>
    </source>
</evidence>
<comment type="catalytic activity">
    <reaction evidence="13">
        <text>L-seryl-[protein] + ATP = O-phospho-L-seryl-[protein] + ADP + H(+)</text>
        <dbReference type="Rhea" id="RHEA:17989"/>
        <dbReference type="Rhea" id="RHEA-COMP:9863"/>
        <dbReference type="Rhea" id="RHEA-COMP:11604"/>
        <dbReference type="ChEBI" id="CHEBI:15378"/>
        <dbReference type="ChEBI" id="CHEBI:29999"/>
        <dbReference type="ChEBI" id="CHEBI:30616"/>
        <dbReference type="ChEBI" id="CHEBI:83421"/>
        <dbReference type="ChEBI" id="CHEBI:456216"/>
        <dbReference type="EC" id="2.7.11.22"/>
    </reaction>
</comment>
<dbReference type="Gene3D" id="3.30.200.20">
    <property type="entry name" value="Phosphorylase Kinase, domain 1"/>
    <property type="match status" value="1"/>
</dbReference>
<dbReference type="InterPro" id="IPR000719">
    <property type="entry name" value="Prot_kinase_dom"/>
</dbReference>
<dbReference type="PANTHER" id="PTHR24056:SF233">
    <property type="entry name" value="CYCLIN-DEPENDENT KINASE 9"/>
    <property type="match status" value="1"/>
</dbReference>
<dbReference type="EC" id="2.7.11.22" evidence="4"/>
<evidence type="ECO:0000256" key="2">
    <source>
        <dbReference type="ARBA" id="ARBA00006485"/>
    </source>
</evidence>
<dbReference type="PANTHER" id="PTHR24056">
    <property type="entry name" value="CELL DIVISION PROTEIN KINASE"/>
    <property type="match status" value="1"/>
</dbReference>
<keyword evidence="10" id="KW-0539">Nucleus</keyword>
<dbReference type="EC" id="2.7.11.23" evidence="3"/>
<reference evidence="19 20" key="1">
    <citation type="journal article" date="2023" name="Elife">
        <title>Identification of key yeast species and microbe-microbe interactions impacting larval growth of Drosophila in the wild.</title>
        <authorList>
            <person name="Mure A."/>
            <person name="Sugiura Y."/>
            <person name="Maeda R."/>
            <person name="Honda K."/>
            <person name="Sakurai N."/>
            <person name="Takahashi Y."/>
            <person name="Watada M."/>
            <person name="Katoh T."/>
            <person name="Gotoh A."/>
            <person name="Gotoh Y."/>
            <person name="Taniguchi I."/>
            <person name="Nakamura K."/>
            <person name="Hayashi T."/>
            <person name="Katayama T."/>
            <person name="Uemura T."/>
            <person name="Hattori Y."/>
        </authorList>
    </citation>
    <scope>NUCLEOTIDE SEQUENCE [LARGE SCALE GENOMIC DNA]</scope>
    <source>
        <strain evidence="19 20">PK-24</strain>
    </source>
</reference>
<dbReference type="GO" id="GO:0005524">
    <property type="term" value="F:ATP binding"/>
    <property type="evidence" value="ECO:0007669"/>
    <property type="project" value="UniProtKB-UniRule"/>
</dbReference>
<evidence type="ECO:0000256" key="13">
    <source>
        <dbReference type="ARBA" id="ARBA00048367"/>
    </source>
</evidence>
<feature type="region of interest" description="Disordered" evidence="17">
    <location>
        <begin position="455"/>
        <end position="474"/>
    </location>
</feature>
<evidence type="ECO:0000256" key="12">
    <source>
        <dbReference type="ARBA" id="ARBA00047811"/>
    </source>
</evidence>
<comment type="catalytic activity">
    <reaction evidence="12">
        <text>L-threonyl-[protein] + ATP = O-phospho-L-threonyl-[protein] + ADP + H(+)</text>
        <dbReference type="Rhea" id="RHEA:46608"/>
        <dbReference type="Rhea" id="RHEA-COMP:11060"/>
        <dbReference type="Rhea" id="RHEA-COMP:11605"/>
        <dbReference type="ChEBI" id="CHEBI:15378"/>
        <dbReference type="ChEBI" id="CHEBI:30013"/>
        <dbReference type="ChEBI" id="CHEBI:30616"/>
        <dbReference type="ChEBI" id="CHEBI:61977"/>
        <dbReference type="ChEBI" id="CHEBI:456216"/>
        <dbReference type="EC" id="2.7.11.22"/>
    </reaction>
</comment>
<evidence type="ECO:0000256" key="9">
    <source>
        <dbReference type="ARBA" id="ARBA00022840"/>
    </source>
</evidence>
<evidence type="ECO:0000313" key="19">
    <source>
        <dbReference type="EMBL" id="GMM44115.1"/>
    </source>
</evidence>
<dbReference type="SUPFAM" id="SSF56112">
    <property type="entry name" value="Protein kinase-like (PK-like)"/>
    <property type="match status" value="1"/>
</dbReference>
<protein>
    <recommendedName>
        <fullName evidence="11">Serine/threonine-protein kinase BUR1</fullName>
        <ecNumber evidence="4">2.7.11.22</ecNumber>
        <ecNumber evidence="3">2.7.11.23</ecNumber>
    </recommendedName>
    <alternativeName>
        <fullName evidence="15">Serine/threonine-protein kinase bur1</fullName>
    </alternativeName>
</protein>
<keyword evidence="8 19" id="KW-0418">Kinase</keyword>
<evidence type="ECO:0000259" key="18">
    <source>
        <dbReference type="PROSITE" id="PS50011"/>
    </source>
</evidence>
<sequence length="565" mass="65067">MTSSTDTINNNNTISRISMSSLNDYELYNQLGQGTFGIVTKARQKNSNKLVALKKFLINDKKEGFPITAFREITIMKKFKNLNILQIVDIIYDNSSFYTVSPYISSDLNGLLNNPRINFNLSQIKLIMFQILNGINFIHQLNYLHRDIKTANILLDINGIIKIADFGLARLYHGNPPINSNSPPGGGKFDYTGLVVTRWYRPPELLLGDRKYTTAVDIWGIGCVFGELFFKKPILEGKSDIHQAELIFKLLGSPNMENFPNCHLINRNGIDLKNNYPRTLENHFNDLMSLDSINLLSGLLTLNPQKRFNALKALDDPFFKNNPLPCNYQELSNLEDSHESDVKRFKEEMKSNNNNNAPPFPHHHPKSFNTIPPIRSSNNINIPTQPSALSSNNIINNSLDHSKYGTDSSSYMSRTDSLSNMNMTDTNNEIPLQPKSHNKIQKSNTFNHQINNIQRHLAQPSKRKRFDDYSNNSYYENDYEFSNKRLRYDNKWDDRGNYNRNYNNYNNYNNHHHNQSHNHYKSSELYGSKTNLNDNNSDYSVLSKLINKRNIKSDKNDNSNGTIEK</sequence>
<feature type="region of interest" description="Disordered" evidence="17">
    <location>
        <begin position="503"/>
        <end position="531"/>
    </location>
</feature>
<comment type="similarity">
    <text evidence="2">Belongs to the protein kinase superfamily. CMGC Ser/Thr protein kinase family. CDC2/CDKX subfamily.</text>
</comment>
<evidence type="ECO:0000256" key="11">
    <source>
        <dbReference type="ARBA" id="ARBA00041018"/>
    </source>
</evidence>
<evidence type="ECO:0000313" key="20">
    <source>
        <dbReference type="Proteomes" id="UP001378960"/>
    </source>
</evidence>
<dbReference type="InterPro" id="IPR008271">
    <property type="entry name" value="Ser/Thr_kinase_AS"/>
</dbReference>
<dbReference type="AlphaFoldDB" id="A0AAV5QYL6"/>
<dbReference type="InterPro" id="IPR011009">
    <property type="entry name" value="Kinase-like_dom_sf"/>
</dbReference>
<evidence type="ECO:0000256" key="8">
    <source>
        <dbReference type="ARBA" id="ARBA00022777"/>
    </source>
</evidence>
<keyword evidence="5 19" id="KW-0723">Serine/threonine-protein kinase</keyword>
<dbReference type="PROSITE" id="PS00107">
    <property type="entry name" value="PROTEIN_KINASE_ATP"/>
    <property type="match status" value="1"/>
</dbReference>
<accession>A0AAV5QYL6</accession>
<keyword evidence="9 16" id="KW-0067">ATP-binding</keyword>
<dbReference type="InterPro" id="IPR050108">
    <property type="entry name" value="CDK"/>
</dbReference>
<dbReference type="GO" id="GO:0004693">
    <property type="term" value="F:cyclin-dependent protein serine/threonine kinase activity"/>
    <property type="evidence" value="ECO:0007669"/>
    <property type="project" value="UniProtKB-EC"/>
</dbReference>
<evidence type="ECO:0000256" key="10">
    <source>
        <dbReference type="ARBA" id="ARBA00023242"/>
    </source>
</evidence>
<dbReference type="PROSITE" id="PS00108">
    <property type="entry name" value="PROTEIN_KINASE_ST"/>
    <property type="match status" value="1"/>
</dbReference>
<comment type="caution">
    <text evidence="19">The sequence shown here is derived from an EMBL/GenBank/DDBJ whole genome shotgun (WGS) entry which is preliminary data.</text>
</comment>
<dbReference type="InterPro" id="IPR017441">
    <property type="entry name" value="Protein_kinase_ATP_BS"/>
</dbReference>
<dbReference type="Pfam" id="PF00069">
    <property type="entry name" value="Pkinase"/>
    <property type="match status" value="1"/>
</dbReference>
<dbReference type="SMART" id="SM00220">
    <property type="entry name" value="S_TKc"/>
    <property type="match status" value="1"/>
</dbReference>
<comment type="catalytic activity">
    <reaction evidence="14">
        <text>[DNA-directed RNA polymerase] + ATP = phospho-[DNA-directed RNA polymerase] + ADP + H(+)</text>
        <dbReference type="Rhea" id="RHEA:10216"/>
        <dbReference type="Rhea" id="RHEA-COMP:11321"/>
        <dbReference type="Rhea" id="RHEA-COMP:11322"/>
        <dbReference type="ChEBI" id="CHEBI:15378"/>
        <dbReference type="ChEBI" id="CHEBI:30616"/>
        <dbReference type="ChEBI" id="CHEBI:43176"/>
        <dbReference type="ChEBI" id="CHEBI:68546"/>
        <dbReference type="ChEBI" id="CHEBI:456216"/>
        <dbReference type="EC" id="2.7.11.23"/>
    </reaction>
</comment>
<keyword evidence="20" id="KW-1185">Reference proteome</keyword>
<feature type="domain" description="Protein kinase" evidence="18">
    <location>
        <begin position="25"/>
        <end position="319"/>
    </location>
</feature>
<evidence type="ECO:0000256" key="6">
    <source>
        <dbReference type="ARBA" id="ARBA00022679"/>
    </source>
</evidence>
<dbReference type="GO" id="GO:0005634">
    <property type="term" value="C:nucleus"/>
    <property type="evidence" value="ECO:0007669"/>
    <property type="project" value="UniProtKB-SubCell"/>
</dbReference>
<dbReference type="EMBL" id="BTGB01000001">
    <property type="protein sequence ID" value="GMM44115.1"/>
    <property type="molecule type" value="Genomic_DNA"/>
</dbReference>
<comment type="subcellular location">
    <subcellularLocation>
        <location evidence="1">Nucleus</location>
    </subcellularLocation>
</comment>
<evidence type="ECO:0000256" key="16">
    <source>
        <dbReference type="PROSITE-ProRule" id="PRU10141"/>
    </source>
</evidence>
<feature type="compositionally biased region" description="Basic residues" evidence="17">
    <location>
        <begin position="510"/>
        <end position="520"/>
    </location>
</feature>
<organism evidence="19 20">
    <name type="scientific">Pichia kluyveri</name>
    <name type="common">Yeast</name>
    <dbReference type="NCBI Taxonomy" id="36015"/>
    <lineage>
        <taxon>Eukaryota</taxon>
        <taxon>Fungi</taxon>
        <taxon>Dikarya</taxon>
        <taxon>Ascomycota</taxon>
        <taxon>Saccharomycotina</taxon>
        <taxon>Pichiomycetes</taxon>
        <taxon>Pichiales</taxon>
        <taxon>Pichiaceae</taxon>
        <taxon>Pichia</taxon>
    </lineage>
</organism>
<dbReference type="GO" id="GO:0008353">
    <property type="term" value="F:RNA polymerase II CTD heptapeptide repeat kinase activity"/>
    <property type="evidence" value="ECO:0007669"/>
    <property type="project" value="UniProtKB-EC"/>
</dbReference>
<name>A0AAV5QYL6_PICKL</name>
<dbReference type="FunFam" id="1.10.510.10:FF:000415">
    <property type="entry name" value="CMGC/CDK/CRK7 protein kinase, variant"/>
    <property type="match status" value="1"/>
</dbReference>
<evidence type="ECO:0000256" key="7">
    <source>
        <dbReference type="ARBA" id="ARBA00022741"/>
    </source>
</evidence>
<dbReference type="PROSITE" id="PS50011">
    <property type="entry name" value="PROTEIN_KINASE_DOM"/>
    <property type="match status" value="1"/>
</dbReference>
<dbReference type="Gene3D" id="1.10.510.10">
    <property type="entry name" value="Transferase(Phosphotransferase) domain 1"/>
    <property type="match status" value="1"/>
</dbReference>
<evidence type="ECO:0000256" key="4">
    <source>
        <dbReference type="ARBA" id="ARBA00012425"/>
    </source>
</evidence>
<dbReference type="Proteomes" id="UP001378960">
    <property type="component" value="Unassembled WGS sequence"/>
</dbReference>
<evidence type="ECO:0000256" key="17">
    <source>
        <dbReference type="SAM" id="MobiDB-lite"/>
    </source>
</evidence>
<proteinExistence type="inferred from homology"/>